<dbReference type="GO" id="GO:0005507">
    <property type="term" value="F:copper ion binding"/>
    <property type="evidence" value="ECO:0007669"/>
    <property type="project" value="InterPro"/>
</dbReference>
<keyword evidence="2" id="KW-0479">Metal-binding</keyword>
<evidence type="ECO:0000313" key="9">
    <source>
        <dbReference type="EMBL" id="KAK0752468.1"/>
    </source>
</evidence>
<keyword evidence="10" id="KW-1185">Reference proteome</keyword>
<dbReference type="InterPro" id="IPR011707">
    <property type="entry name" value="Cu-oxidase-like_N"/>
</dbReference>
<evidence type="ECO:0000313" key="10">
    <source>
        <dbReference type="Proteomes" id="UP001172155"/>
    </source>
</evidence>
<evidence type="ECO:0000256" key="5">
    <source>
        <dbReference type="SAM" id="SignalP"/>
    </source>
</evidence>
<dbReference type="PANTHER" id="PTHR11709:SF361">
    <property type="entry name" value="IRON TRANSPORT MULTICOPPER OXIDASE FET3"/>
    <property type="match status" value="1"/>
</dbReference>
<dbReference type="PANTHER" id="PTHR11709">
    <property type="entry name" value="MULTI-COPPER OXIDASE"/>
    <property type="match status" value="1"/>
</dbReference>
<dbReference type="PROSITE" id="PS00080">
    <property type="entry name" value="MULTICOPPER_OXIDASE2"/>
    <property type="match status" value="1"/>
</dbReference>
<dbReference type="Pfam" id="PF07731">
    <property type="entry name" value="Cu-oxidase_2"/>
    <property type="match status" value="1"/>
</dbReference>
<evidence type="ECO:0000259" key="6">
    <source>
        <dbReference type="Pfam" id="PF00394"/>
    </source>
</evidence>
<dbReference type="InterPro" id="IPR001117">
    <property type="entry name" value="Cu-oxidase_2nd"/>
</dbReference>
<keyword evidence="3" id="KW-0560">Oxidoreductase</keyword>
<evidence type="ECO:0000256" key="1">
    <source>
        <dbReference type="ARBA" id="ARBA00010609"/>
    </source>
</evidence>
<evidence type="ECO:0000259" key="7">
    <source>
        <dbReference type="Pfam" id="PF07731"/>
    </source>
</evidence>
<reference evidence="9" key="1">
    <citation type="submission" date="2023-06" db="EMBL/GenBank/DDBJ databases">
        <title>Genome-scale phylogeny and comparative genomics of the fungal order Sordariales.</title>
        <authorList>
            <consortium name="Lawrence Berkeley National Laboratory"/>
            <person name="Hensen N."/>
            <person name="Bonometti L."/>
            <person name="Westerberg I."/>
            <person name="Brannstrom I.O."/>
            <person name="Guillou S."/>
            <person name="Cros-Aarteil S."/>
            <person name="Calhoun S."/>
            <person name="Haridas S."/>
            <person name="Kuo A."/>
            <person name="Mondo S."/>
            <person name="Pangilinan J."/>
            <person name="Riley R."/>
            <person name="LaButti K."/>
            <person name="Andreopoulos B."/>
            <person name="Lipzen A."/>
            <person name="Chen C."/>
            <person name="Yanf M."/>
            <person name="Daum C."/>
            <person name="Ng V."/>
            <person name="Clum A."/>
            <person name="Steindorff A."/>
            <person name="Ohm R."/>
            <person name="Martin F."/>
            <person name="Silar P."/>
            <person name="Natvig D."/>
            <person name="Lalanne C."/>
            <person name="Gautier V."/>
            <person name="Ament-velasquez S.L."/>
            <person name="Kruys A."/>
            <person name="Hutchinson M.I."/>
            <person name="Powell A.J."/>
            <person name="Barry K."/>
            <person name="Miller A.N."/>
            <person name="Grigoriev I.V."/>
            <person name="Debuchy R."/>
            <person name="Gladieux P."/>
            <person name="Thoren M.H."/>
            <person name="Johannesson H."/>
        </authorList>
    </citation>
    <scope>NUCLEOTIDE SEQUENCE</scope>
    <source>
        <strain evidence="9">SMH3187-1</strain>
    </source>
</reference>
<dbReference type="AlphaFoldDB" id="A0AA40F775"/>
<dbReference type="InterPro" id="IPR011706">
    <property type="entry name" value="Cu-oxidase_C"/>
</dbReference>
<dbReference type="SUPFAM" id="SSF49503">
    <property type="entry name" value="Cupredoxins"/>
    <property type="match status" value="3"/>
</dbReference>
<name>A0AA40F775_9PEZI</name>
<gene>
    <name evidence="9" type="ORF">B0T18DRAFT_486778</name>
</gene>
<protein>
    <submittedName>
        <fullName evidence="9">Multicopper oxidase-domain-containing protein</fullName>
    </submittedName>
</protein>
<comment type="similarity">
    <text evidence="1">Belongs to the multicopper oxidase family.</text>
</comment>
<feature type="domain" description="Plastocyanin-like" evidence="8">
    <location>
        <begin position="105"/>
        <end position="199"/>
    </location>
</feature>
<evidence type="ECO:0000256" key="3">
    <source>
        <dbReference type="ARBA" id="ARBA00023002"/>
    </source>
</evidence>
<dbReference type="InterPro" id="IPR033138">
    <property type="entry name" value="Cu_oxidase_CS"/>
</dbReference>
<dbReference type="EMBL" id="JAUKUD010000002">
    <property type="protein sequence ID" value="KAK0752468.1"/>
    <property type="molecule type" value="Genomic_DNA"/>
</dbReference>
<dbReference type="InterPro" id="IPR002355">
    <property type="entry name" value="Cu_oxidase_Cu_BS"/>
</dbReference>
<dbReference type="Gene3D" id="2.60.40.420">
    <property type="entry name" value="Cupredoxins - blue copper proteins"/>
    <property type="match status" value="3"/>
</dbReference>
<dbReference type="InterPro" id="IPR008972">
    <property type="entry name" value="Cupredoxin"/>
</dbReference>
<dbReference type="Pfam" id="PF00394">
    <property type="entry name" value="Cu-oxidase"/>
    <property type="match status" value="1"/>
</dbReference>
<dbReference type="Pfam" id="PF07732">
    <property type="entry name" value="Cu-oxidase_3"/>
    <property type="match status" value="1"/>
</dbReference>
<dbReference type="GO" id="GO:0004322">
    <property type="term" value="F:ferroxidase activity"/>
    <property type="evidence" value="ECO:0007669"/>
    <property type="project" value="TreeGrafter"/>
</dbReference>
<dbReference type="GO" id="GO:0033215">
    <property type="term" value="P:reductive iron assimilation"/>
    <property type="evidence" value="ECO:0007669"/>
    <property type="project" value="TreeGrafter"/>
</dbReference>
<feature type="domain" description="Plastocyanin-like" evidence="6">
    <location>
        <begin position="218"/>
        <end position="355"/>
    </location>
</feature>
<evidence type="ECO:0000259" key="8">
    <source>
        <dbReference type="Pfam" id="PF07732"/>
    </source>
</evidence>
<dbReference type="PROSITE" id="PS00079">
    <property type="entry name" value="MULTICOPPER_OXIDASE1"/>
    <property type="match status" value="2"/>
</dbReference>
<proteinExistence type="inferred from homology"/>
<keyword evidence="5" id="KW-0732">Signal</keyword>
<dbReference type="GO" id="GO:0033573">
    <property type="term" value="C:high-affinity iron permease complex"/>
    <property type="evidence" value="ECO:0007669"/>
    <property type="project" value="TreeGrafter"/>
</dbReference>
<keyword evidence="4" id="KW-0186">Copper</keyword>
<evidence type="ECO:0000256" key="2">
    <source>
        <dbReference type="ARBA" id="ARBA00022723"/>
    </source>
</evidence>
<dbReference type="GO" id="GO:0010106">
    <property type="term" value="P:cellular response to iron ion starvation"/>
    <property type="evidence" value="ECO:0007669"/>
    <property type="project" value="TreeGrafter"/>
</dbReference>
<sequence length="719" mass="80717">MPIPDLSFMRLFLFYCFLITVNSHAIKHENHPRQAPETWTTLPVPSPSPVTSCDAQTTTSCYRYDATWTIQRITKTVTANSYGIPASMATLLAVKTALPQPTIIWPPPKVVVSVNQRVRIVLINKITNPEEQVTLHFHGVLMGDGYGPMDGPEMVTQCGVSDGEFVYDFLAKDAGTYWIHSHDPGQYPKGLRTPLIVQDTVGDNAKLRPKGQDYTKDIAVGLSDWWQDFWTAEDMYEGSSRDGKPCNFGVEVVPRAALFNDFVPNITDLNVTQFQVTPSTKGNTVRTRFRFINMSAFSQFFVRFEQHKVTTVEVDGVLINPDGQGTDGFTVAPGQRVSVVLESMTDPDPKNGYRILVALDPSLAPENKDNATECLLPNFDKDLTIFTWGCLQYAGYGTTCPSTDGTDIDIFKYTPGGGTYRRDWFHQKLHVPWKSHTHTEDAFPWNFDERTFRPLDTKTDLKTKLMSVRPGNIHWLKLKDMPVNIDPLDRGFATMNEELWKAPSFPGLLQATWNNLSSPTAPYQYGLESNTIVVPDNSTDPEPVVWLVIETANGDHPMHLHGHHFHLLYKGREAPFSLPIYQSAINSFNTGQSSADWTRLKTALSSRLSSLLGNPLKRDTIMAERYQFMIVAFVADNPGVWALHCHNDFHAKTGMFKQIVERPGAMRTSVYGTWGTVGKEVVFNAVGTANGSQTVRDGWRRNVLQCLEEGKRPYVPPSR</sequence>
<evidence type="ECO:0000256" key="4">
    <source>
        <dbReference type="ARBA" id="ARBA00023008"/>
    </source>
</evidence>
<comment type="caution">
    <text evidence="9">The sequence shown here is derived from an EMBL/GenBank/DDBJ whole genome shotgun (WGS) entry which is preliminary data.</text>
</comment>
<organism evidence="9 10">
    <name type="scientific">Schizothecium vesticola</name>
    <dbReference type="NCBI Taxonomy" id="314040"/>
    <lineage>
        <taxon>Eukaryota</taxon>
        <taxon>Fungi</taxon>
        <taxon>Dikarya</taxon>
        <taxon>Ascomycota</taxon>
        <taxon>Pezizomycotina</taxon>
        <taxon>Sordariomycetes</taxon>
        <taxon>Sordariomycetidae</taxon>
        <taxon>Sordariales</taxon>
        <taxon>Schizotheciaceae</taxon>
        <taxon>Schizothecium</taxon>
    </lineage>
</organism>
<feature type="domain" description="Plastocyanin-like" evidence="7">
    <location>
        <begin position="521"/>
        <end position="664"/>
    </location>
</feature>
<feature type="signal peptide" evidence="5">
    <location>
        <begin position="1"/>
        <end position="23"/>
    </location>
</feature>
<dbReference type="Proteomes" id="UP001172155">
    <property type="component" value="Unassembled WGS sequence"/>
</dbReference>
<accession>A0AA40F775</accession>
<dbReference type="InterPro" id="IPR045087">
    <property type="entry name" value="Cu-oxidase_fam"/>
</dbReference>
<feature type="chain" id="PRO_5041371285" evidence="5">
    <location>
        <begin position="24"/>
        <end position="719"/>
    </location>
</feature>